<dbReference type="PANTHER" id="PTHR10943">
    <property type="entry name" value="26S PROTEASOME NON-ATPASE REGULATORY SUBUNIT"/>
    <property type="match status" value="1"/>
</dbReference>
<evidence type="ECO:0000259" key="3">
    <source>
        <dbReference type="Pfam" id="PF17781"/>
    </source>
</evidence>
<dbReference type="PANTHER" id="PTHR10943:SF1">
    <property type="entry name" value="26S PROTEASOME NON-ATPASE REGULATORY SUBUNIT 2"/>
    <property type="match status" value="1"/>
</dbReference>
<evidence type="ECO:0000256" key="1">
    <source>
        <dbReference type="ARBA" id="ARBA00022737"/>
    </source>
</evidence>
<accession>A0ABQ7J498</accession>
<feature type="region of interest" description="Disordered" evidence="2">
    <location>
        <begin position="1"/>
        <end position="34"/>
    </location>
</feature>
<dbReference type="EMBL" id="JADAQX010001390">
    <property type="protein sequence ID" value="KAF8817825.1"/>
    <property type="molecule type" value="Genomic_DNA"/>
</dbReference>
<keyword evidence="4" id="KW-0647">Proteasome</keyword>
<reference evidence="4 5" key="1">
    <citation type="journal article" date="2020" name="bioRxiv">
        <title>Metabolic contributions of an alphaproteobacterial endosymbiont in the apicomplexan Cardiosporidium cionae.</title>
        <authorList>
            <person name="Hunter E.S."/>
            <person name="Paight C.J."/>
            <person name="Lane C.E."/>
        </authorList>
    </citation>
    <scope>NUCLEOTIDE SEQUENCE [LARGE SCALE GENOMIC DNA]</scope>
    <source>
        <strain evidence="4">ESH_2018</strain>
    </source>
</reference>
<evidence type="ECO:0000313" key="5">
    <source>
        <dbReference type="Proteomes" id="UP000823046"/>
    </source>
</evidence>
<gene>
    <name evidence="4" type="ORF">IE077_000648</name>
</gene>
<dbReference type="GO" id="GO:0000502">
    <property type="term" value="C:proteasome complex"/>
    <property type="evidence" value="ECO:0007669"/>
    <property type="project" value="UniProtKB-KW"/>
</dbReference>
<feature type="domain" description="RPN1 N-terminal" evidence="3">
    <location>
        <begin position="43"/>
        <end position="339"/>
    </location>
</feature>
<name>A0ABQ7J498_9APIC</name>
<feature type="non-terminal residue" evidence="4">
    <location>
        <position position="341"/>
    </location>
</feature>
<dbReference type="Pfam" id="PF17781">
    <property type="entry name" value="RPN1_RPN2_N"/>
    <property type="match status" value="1"/>
</dbReference>
<comment type="caution">
    <text evidence="4">The sequence shown here is derived from an EMBL/GenBank/DDBJ whole genome shotgun (WGS) entry which is preliminary data.</text>
</comment>
<keyword evidence="1" id="KW-0677">Repeat</keyword>
<keyword evidence="5" id="KW-1185">Reference proteome</keyword>
<dbReference type="InterPro" id="IPR040892">
    <property type="entry name" value="RPN1_N"/>
</dbReference>
<protein>
    <submittedName>
        <fullName evidence="4">Proteasome 26S regulatory subunit</fullName>
    </submittedName>
</protein>
<sequence length="341" mass="38842">MPLQAPSHMNGKDETHKPAASKRKKSKELEDLSEEDRRIKEELDLLVEVVKGNDKELMSTALTTLFKEVSTATSSVTSVPKPLKLLRPHYDSLVQVYETVLPSDSKRVFADVLSILSTTYSKDDSRRMLRYRLEGTPNGFTLCGHEYTKNLSGEIAAEFATRSGENKPTEDLLSLVEEIIPFYMKHNAECEAVDLLCEVDEIERIVEYVDETSFNRVVLYIQSMSNYADSDDDKSRMLKVAYTILMKHKRYPDALRVAMKQKDVTFAEAIVKACDDPLILKQLALMCSRQRMAIDFSIDEELVKIAAGELVSSQFQYLAKELDVLEPKLPEDVFKTHLEER</sequence>
<evidence type="ECO:0000256" key="2">
    <source>
        <dbReference type="SAM" id="MobiDB-lite"/>
    </source>
</evidence>
<dbReference type="Proteomes" id="UP000823046">
    <property type="component" value="Unassembled WGS sequence"/>
</dbReference>
<evidence type="ECO:0000313" key="4">
    <source>
        <dbReference type="EMBL" id="KAF8817825.1"/>
    </source>
</evidence>
<proteinExistence type="predicted"/>
<organism evidence="4 5">
    <name type="scientific">Cardiosporidium cionae</name>
    <dbReference type="NCBI Taxonomy" id="476202"/>
    <lineage>
        <taxon>Eukaryota</taxon>
        <taxon>Sar</taxon>
        <taxon>Alveolata</taxon>
        <taxon>Apicomplexa</taxon>
        <taxon>Aconoidasida</taxon>
        <taxon>Nephromycida</taxon>
        <taxon>Cardiosporidium</taxon>
    </lineage>
</organism>